<dbReference type="EC" id="1.-.-.-" evidence="3"/>
<dbReference type="Pfam" id="PF09995">
    <property type="entry name" value="MPAB_Lcp_cat"/>
    <property type="match status" value="1"/>
</dbReference>
<feature type="compositionally biased region" description="Low complexity" evidence="1">
    <location>
        <begin position="1"/>
        <end position="21"/>
    </location>
</feature>
<dbReference type="GO" id="GO:0016491">
    <property type="term" value="F:oxidoreductase activity"/>
    <property type="evidence" value="ECO:0007669"/>
    <property type="project" value="UniProtKB-KW"/>
</dbReference>
<name>A0ABW2RS41_9NOCA</name>
<dbReference type="EMBL" id="JBHTCS010000002">
    <property type="protein sequence ID" value="MFC7446653.1"/>
    <property type="molecule type" value="Genomic_DNA"/>
</dbReference>
<keyword evidence="3" id="KW-0560">Oxidoreductase</keyword>
<proteinExistence type="predicted"/>
<dbReference type="PANTHER" id="PTHR37539">
    <property type="entry name" value="SECRETED PROTEIN-RELATED"/>
    <property type="match status" value="1"/>
</dbReference>
<dbReference type="RefSeq" id="WP_378401032.1">
    <property type="nucleotide sequence ID" value="NZ_JBHTCS010000002.1"/>
</dbReference>
<protein>
    <submittedName>
        <fullName evidence="3">Oxygenase MpaB family protein</fullName>
        <ecNumber evidence="3">1.-.-.-</ecNumber>
    </submittedName>
</protein>
<evidence type="ECO:0000313" key="3">
    <source>
        <dbReference type="EMBL" id="MFC7446653.1"/>
    </source>
</evidence>
<dbReference type="Proteomes" id="UP001596484">
    <property type="component" value="Unassembled WGS sequence"/>
</dbReference>
<comment type="caution">
    <text evidence="3">The sequence shown here is derived from an EMBL/GenBank/DDBJ whole genome shotgun (WGS) entry which is preliminary data.</text>
</comment>
<reference evidence="4" key="1">
    <citation type="journal article" date="2019" name="Int. J. Syst. Evol. Microbiol.">
        <title>The Global Catalogue of Microorganisms (GCM) 10K type strain sequencing project: providing services to taxonomists for standard genome sequencing and annotation.</title>
        <authorList>
            <consortium name="The Broad Institute Genomics Platform"/>
            <consortium name="The Broad Institute Genome Sequencing Center for Infectious Disease"/>
            <person name="Wu L."/>
            <person name="Ma J."/>
        </authorList>
    </citation>
    <scope>NUCLEOTIDE SEQUENCE [LARGE SCALE GENOMIC DNA]</scope>
    <source>
        <strain evidence="4">ICMP 19430</strain>
    </source>
</reference>
<organism evidence="3 4">
    <name type="scientific">Rhodococcus daqingensis</name>
    <dbReference type="NCBI Taxonomy" id="2479363"/>
    <lineage>
        <taxon>Bacteria</taxon>
        <taxon>Bacillati</taxon>
        <taxon>Actinomycetota</taxon>
        <taxon>Actinomycetes</taxon>
        <taxon>Mycobacteriales</taxon>
        <taxon>Nocardiaceae</taxon>
        <taxon>Rhodococcus</taxon>
    </lineage>
</organism>
<feature type="region of interest" description="Disordered" evidence="1">
    <location>
        <begin position="1"/>
        <end position="23"/>
    </location>
</feature>
<sequence length="417" mass="46263">MTKSLTARTTRATAGTASPAPERFMRDPISAGRVAAPLRLFLGAAPDPTYEERDRLGRALMERDEPGDALVRAVREDHAVSMPMFREALEHGIDSIPDAPEPLRAFFAALTRVPDWVDEQKLAHGARVLRRMGLDAALVLGYGSLLGGYNNSGPLPVLMASGKLTGEQTLRRISETSVWWRAVTAPGGLDRGGEGWKLTVHVRAMHAFLNYQHEHDPAWRTDRLGLPINQFDQAGTLGLFSTTFLIHTRVLGIRYTERDADAAMHLWCYVGWLMGVDEHWLPFTEAGGRRMIYHIGIASPSADANSLALAKSLIDAPKLIHHKNFQWIRRTFDYERGLSLATTLLGPAGVLALGVPMRPPWYPLWRAIANTVKHRGIARLPGGQRWVDARAERQLEHSHRRLLGGERPPIGQIAHSA</sequence>
<keyword evidence="4" id="KW-1185">Reference proteome</keyword>
<evidence type="ECO:0000256" key="1">
    <source>
        <dbReference type="SAM" id="MobiDB-lite"/>
    </source>
</evidence>
<evidence type="ECO:0000313" key="4">
    <source>
        <dbReference type="Proteomes" id="UP001596484"/>
    </source>
</evidence>
<gene>
    <name evidence="3" type="ORF">ACFQS9_01995</name>
</gene>
<dbReference type="InterPro" id="IPR037473">
    <property type="entry name" value="Lcp-like"/>
</dbReference>
<accession>A0ABW2RS41</accession>
<feature type="domain" description="ER-bound oxygenase mpaB/mpaB'/Rubber oxygenase catalytic" evidence="2">
    <location>
        <begin position="131"/>
        <end position="369"/>
    </location>
</feature>
<dbReference type="InterPro" id="IPR018713">
    <property type="entry name" value="MPAB/Lcp_cat_dom"/>
</dbReference>
<dbReference type="PANTHER" id="PTHR37539:SF1">
    <property type="entry name" value="ER-BOUND OXYGENASE MPAB_MPAB'_RUBBER OXYGENASE CATALYTIC DOMAIN-CONTAINING PROTEIN"/>
    <property type="match status" value="1"/>
</dbReference>
<evidence type="ECO:0000259" key="2">
    <source>
        <dbReference type="Pfam" id="PF09995"/>
    </source>
</evidence>